<dbReference type="SUPFAM" id="SSF81321">
    <property type="entry name" value="Family A G protein-coupled receptor-like"/>
    <property type="match status" value="1"/>
</dbReference>
<feature type="domain" description="G-protein coupled receptors family 1 profile" evidence="10">
    <location>
        <begin position="42"/>
        <end position="289"/>
    </location>
</feature>
<evidence type="ECO:0000256" key="6">
    <source>
        <dbReference type="ARBA" id="ARBA00023170"/>
    </source>
</evidence>
<evidence type="ECO:0000256" key="9">
    <source>
        <dbReference type="SAM" id="Phobius"/>
    </source>
</evidence>
<dbReference type="PROSITE" id="PS00237">
    <property type="entry name" value="G_PROTEIN_RECEP_F1_1"/>
    <property type="match status" value="1"/>
</dbReference>
<dbReference type="AlphaFoldDB" id="A0A8C1GVC5"/>
<dbReference type="PANTHER" id="PTHR46048:SF10">
    <property type="entry name" value="HYDROXYCARBOXYLIC ACID RECEPTOR 1-4-RELATED"/>
    <property type="match status" value="1"/>
</dbReference>
<keyword evidence="5 9" id="KW-0472">Membrane</keyword>
<protein>
    <submittedName>
        <fullName evidence="11">Hydroxycarboxylic acid receptor 1-4</fullName>
    </submittedName>
</protein>
<dbReference type="Gene3D" id="1.20.1070.10">
    <property type="entry name" value="Rhodopsin 7-helix transmembrane proteins"/>
    <property type="match status" value="1"/>
</dbReference>
<dbReference type="Pfam" id="PF00001">
    <property type="entry name" value="7tm_1"/>
    <property type="match status" value="1"/>
</dbReference>
<name>A0A8C1GVC5_CYPCA</name>
<feature type="transmembrane region" description="Helical" evidence="9">
    <location>
        <begin position="99"/>
        <end position="120"/>
    </location>
</feature>
<dbReference type="PRINTS" id="PR00237">
    <property type="entry name" value="GPCRRHODOPSN"/>
</dbReference>
<keyword evidence="7 8" id="KW-0807">Transducer</keyword>
<evidence type="ECO:0000256" key="5">
    <source>
        <dbReference type="ARBA" id="ARBA00023136"/>
    </source>
</evidence>
<dbReference type="InterPro" id="IPR051893">
    <property type="entry name" value="HCARs"/>
</dbReference>
<keyword evidence="12" id="KW-1185">Reference proteome</keyword>
<evidence type="ECO:0000256" key="3">
    <source>
        <dbReference type="ARBA" id="ARBA00022989"/>
    </source>
</evidence>
<dbReference type="Proteomes" id="UP000694427">
    <property type="component" value="Unplaced"/>
</dbReference>
<proteinExistence type="inferred from homology"/>
<dbReference type="CDD" id="cd14991">
    <property type="entry name" value="7tmA_HCAR-like"/>
    <property type="match status" value="1"/>
</dbReference>
<evidence type="ECO:0000259" key="10">
    <source>
        <dbReference type="PROSITE" id="PS50262"/>
    </source>
</evidence>
<feature type="transmembrane region" description="Helical" evidence="9">
    <location>
        <begin position="236"/>
        <end position="261"/>
    </location>
</feature>
<accession>A0A8C1GVC5</accession>
<organism evidence="11 12">
    <name type="scientific">Cyprinus carpio</name>
    <name type="common">Common carp</name>
    <dbReference type="NCBI Taxonomy" id="7962"/>
    <lineage>
        <taxon>Eukaryota</taxon>
        <taxon>Metazoa</taxon>
        <taxon>Chordata</taxon>
        <taxon>Craniata</taxon>
        <taxon>Vertebrata</taxon>
        <taxon>Euteleostomi</taxon>
        <taxon>Actinopterygii</taxon>
        <taxon>Neopterygii</taxon>
        <taxon>Teleostei</taxon>
        <taxon>Ostariophysi</taxon>
        <taxon>Cypriniformes</taxon>
        <taxon>Cyprinidae</taxon>
        <taxon>Cyprininae</taxon>
        <taxon>Cyprinus</taxon>
    </lineage>
</organism>
<keyword evidence="3 9" id="KW-1133">Transmembrane helix</keyword>
<evidence type="ECO:0000313" key="11">
    <source>
        <dbReference type="Ensembl" id="ENSCCRP00010014229.1"/>
    </source>
</evidence>
<evidence type="ECO:0000256" key="1">
    <source>
        <dbReference type="ARBA" id="ARBA00004141"/>
    </source>
</evidence>
<evidence type="ECO:0000256" key="2">
    <source>
        <dbReference type="ARBA" id="ARBA00022692"/>
    </source>
</evidence>
<reference evidence="11" key="2">
    <citation type="submission" date="2025-09" db="UniProtKB">
        <authorList>
            <consortium name="Ensembl"/>
        </authorList>
    </citation>
    <scope>IDENTIFICATION</scope>
</reference>
<sequence length="328" mass="37239">PLEFSSLPHSLHNITSCTEPETLVSSILKPVIILELIFGLPGNVFALWILFFKSPWKACNVYLFCLVISDLLLLTGLPFQIDYLFRGEDWIFGESCCRLILYIISVNYSASMAFMAILAVDRFFRILHPHHRICRMSVRQAIMLASTVWMVVLLLRLPTALNLVLASQKNSSKLTCHTFLSWTSPSVQMKIYNSVQLIEVLLAFGLVVFCFVRVSFQVHSRQSKGAHRRVKRAVRLLLFLVIVFVLCFLPTVTSGIFLQVFSCSEFLMVCFHASLALTYMNSALDPVIYCHVNAWFRDTLKGKTNSLGLTKFKMSTSLTSTNHYNISS</sequence>
<feature type="transmembrane region" description="Helical" evidence="9">
    <location>
        <begin position="141"/>
        <end position="165"/>
    </location>
</feature>
<feature type="transmembrane region" description="Helical" evidence="9">
    <location>
        <begin position="31"/>
        <end position="52"/>
    </location>
</feature>
<feature type="transmembrane region" description="Helical" evidence="9">
    <location>
        <begin position="195"/>
        <end position="216"/>
    </location>
</feature>
<feature type="transmembrane region" description="Helical" evidence="9">
    <location>
        <begin position="59"/>
        <end position="79"/>
    </location>
</feature>
<dbReference type="PROSITE" id="PS50262">
    <property type="entry name" value="G_PROTEIN_RECEP_F1_2"/>
    <property type="match status" value="1"/>
</dbReference>
<dbReference type="Ensembl" id="ENSCCRT00010015510.1">
    <property type="protein sequence ID" value="ENSCCRP00010014229.1"/>
    <property type="gene ID" value="ENSCCRG00010006127.1"/>
</dbReference>
<keyword evidence="4 8" id="KW-0297">G-protein coupled receptor</keyword>
<keyword evidence="2 8" id="KW-0812">Transmembrane</keyword>
<evidence type="ECO:0000256" key="8">
    <source>
        <dbReference type="RuleBase" id="RU000688"/>
    </source>
</evidence>
<reference evidence="11" key="1">
    <citation type="submission" date="2025-08" db="UniProtKB">
        <authorList>
            <consortium name="Ensembl"/>
        </authorList>
    </citation>
    <scope>IDENTIFICATION</scope>
</reference>
<dbReference type="GO" id="GO:0005886">
    <property type="term" value="C:plasma membrane"/>
    <property type="evidence" value="ECO:0007669"/>
    <property type="project" value="TreeGrafter"/>
</dbReference>
<dbReference type="InterPro" id="IPR017452">
    <property type="entry name" value="GPCR_Rhodpsn_7TM"/>
</dbReference>
<dbReference type="InterPro" id="IPR000276">
    <property type="entry name" value="GPCR_Rhodpsn"/>
</dbReference>
<comment type="subcellular location">
    <subcellularLocation>
        <location evidence="1">Membrane</location>
        <topology evidence="1">Multi-pass membrane protein</topology>
    </subcellularLocation>
</comment>
<dbReference type="PANTHER" id="PTHR46048">
    <property type="entry name" value="HYDROXYCARBOXYLIC ACID RECEPTOR 2"/>
    <property type="match status" value="1"/>
</dbReference>
<keyword evidence="6 8" id="KW-0675">Receptor</keyword>
<evidence type="ECO:0000256" key="7">
    <source>
        <dbReference type="ARBA" id="ARBA00023224"/>
    </source>
</evidence>
<dbReference type="GO" id="GO:0004930">
    <property type="term" value="F:G protein-coupled receptor activity"/>
    <property type="evidence" value="ECO:0007669"/>
    <property type="project" value="UniProtKB-KW"/>
</dbReference>
<comment type="similarity">
    <text evidence="8">Belongs to the G-protein coupled receptor 1 family.</text>
</comment>
<evidence type="ECO:0000313" key="12">
    <source>
        <dbReference type="Proteomes" id="UP000694427"/>
    </source>
</evidence>
<evidence type="ECO:0000256" key="4">
    <source>
        <dbReference type="ARBA" id="ARBA00023040"/>
    </source>
</evidence>